<dbReference type="InterPro" id="IPR011529">
    <property type="entry name" value="Glu_5kinase"/>
</dbReference>
<dbReference type="RefSeq" id="WP_185255921.1">
    <property type="nucleotide sequence ID" value="NZ_AP023368.1"/>
</dbReference>
<comment type="pathway">
    <text evidence="8">Amino-acid biosynthesis; L-proline biosynthesis; L-glutamate 5-semialdehyde from L-glutamate: step 1/2.</text>
</comment>
<feature type="binding site" evidence="8">
    <location>
        <position position="144"/>
    </location>
    <ligand>
        <name>substrate</name>
    </ligand>
</feature>
<keyword evidence="1 8" id="KW-0963">Cytoplasm</keyword>
<name>A0A7I8DT06_9FIRM</name>
<feature type="domain" description="Aspartate/glutamate/uridylate kinase" evidence="9">
    <location>
        <begin position="11"/>
        <end position="242"/>
    </location>
</feature>
<accession>A0A7I8DT06</accession>
<dbReference type="PRINTS" id="PR00474">
    <property type="entry name" value="GLU5KINASE"/>
</dbReference>
<dbReference type="PROSITE" id="PS00902">
    <property type="entry name" value="GLUTAMATE_5_KINASE"/>
    <property type="match status" value="1"/>
</dbReference>
<evidence type="ECO:0000313" key="11">
    <source>
        <dbReference type="Proteomes" id="UP000515703"/>
    </source>
</evidence>
<evidence type="ECO:0000256" key="3">
    <source>
        <dbReference type="ARBA" id="ARBA00022650"/>
    </source>
</evidence>
<dbReference type="NCBIfam" id="TIGR01027">
    <property type="entry name" value="proB"/>
    <property type="match status" value="1"/>
</dbReference>
<dbReference type="AlphaFoldDB" id="A0A7I8DT06"/>
<dbReference type="HAMAP" id="MF_00456">
    <property type="entry name" value="ProB"/>
    <property type="match status" value="1"/>
</dbReference>
<protein>
    <recommendedName>
        <fullName evidence="8">Glutamate 5-kinase</fullName>
        <ecNumber evidence="8">2.7.2.11</ecNumber>
    </recommendedName>
    <alternativeName>
        <fullName evidence="8">Gamma-glutamyl kinase</fullName>
        <shortName evidence="8">GK</shortName>
    </alternativeName>
</protein>
<evidence type="ECO:0000259" key="9">
    <source>
        <dbReference type="Pfam" id="PF00696"/>
    </source>
</evidence>
<evidence type="ECO:0000256" key="2">
    <source>
        <dbReference type="ARBA" id="ARBA00022605"/>
    </source>
</evidence>
<comment type="function">
    <text evidence="8">Catalyzes the transfer of a phosphate group to glutamate to form L-glutamate 5-phosphate.</text>
</comment>
<evidence type="ECO:0000256" key="8">
    <source>
        <dbReference type="HAMAP-Rule" id="MF_00456"/>
    </source>
</evidence>
<reference evidence="10 11" key="2">
    <citation type="submission" date="2020-08" db="EMBL/GenBank/DDBJ databases">
        <authorList>
            <person name="Ueki A."/>
            <person name="Tonouchi A."/>
        </authorList>
    </citation>
    <scope>NUCLEOTIDE SEQUENCE [LARGE SCALE GENOMIC DNA]</scope>
    <source>
        <strain evidence="10 11">CTTW</strain>
    </source>
</reference>
<evidence type="ECO:0000256" key="7">
    <source>
        <dbReference type="ARBA" id="ARBA00022840"/>
    </source>
</evidence>
<dbReference type="KEGG" id="acht:bsdcttw_32660"/>
<evidence type="ECO:0000256" key="5">
    <source>
        <dbReference type="ARBA" id="ARBA00022741"/>
    </source>
</evidence>
<dbReference type="InterPro" id="IPR001057">
    <property type="entry name" value="Glu/AcGlu_kinase"/>
</dbReference>
<dbReference type="Pfam" id="PF00696">
    <property type="entry name" value="AA_kinase"/>
    <property type="match status" value="1"/>
</dbReference>
<comment type="catalytic activity">
    <reaction evidence="8">
        <text>L-glutamate + ATP = L-glutamyl 5-phosphate + ADP</text>
        <dbReference type="Rhea" id="RHEA:14877"/>
        <dbReference type="ChEBI" id="CHEBI:29985"/>
        <dbReference type="ChEBI" id="CHEBI:30616"/>
        <dbReference type="ChEBI" id="CHEBI:58274"/>
        <dbReference type="ChEBI" id="CHEBI:456216"/>
        <dbReference type="EC" id="2.7.2.11"/>
    </reaction>
</comment>
<dbReference type="InterPro" id="IPR036393">
    <property type="entry name" value="AceGlu_kinase-like_sf"/>
</dbReference>
<dbReference type="SUPFAM" id="SSF53633">
    <property type="entry name" value="Carbamate kinase-like"/>
    <property type="match status" value="1"/>
</dbReference>
<evidence type="ECO:0000256" key="4">
    <source>
        <dbReference type="ARBA" id="ARBA00022679"/>
    </source>
</evidence>
<feature type="binding site" evidence="8">
    <location>
        <position position="57"/>
    </location>
    <ligand>
        <name>substrate</name>
    </ligand>
</feature>
<dbReference type="EMBL" id="AP023368">
    <property type="protein sequence ID" value="BCK00226.1"/>
    <property type="molecule type" value="Genomic_DNA"/>
</dbReference>
<keyword evidence="6 8" id="KW-0418">Kinase</keyword>
<keyword evidence="4 8" id="KW-0808">Transferase</keyword>
<dbReference type="GO" id="GO:0005524">
    <property type="term" value="F:ATP binding"/>
    <property type="evidence" value="ECO:0007669"/>
    <property type="project" value="UniProtKB-KW"/>
</dbReference>
<feature type="binding site" evidence="8">
    <location>
        <begin position="218"/>
        <end position="224"/>
    </location>
    <ligand>
        <name>ATP</name>
        <dbReference type="ChEBI" id="CHEBI:30616"/>
    </ligand>
</feature>
<dbReference type="UniPathway" id="UPA00098">
    <property type="reaction ID" value="UER00359"/>
</dbReference>
<sequence>MSGRELLKDKKRIVIKIGSSSLTHQETGRINLTKMEKLVRILTDLRNQGKDVILVSSGAIAVGKETLGIRNRPSKKAVKQACAAVGQARLMMVYQKLFAEYNQVPAQILMTKYTMINDISRENAQNTFHELFDMGVIPIVNENDTVTTDEIEFGDNDTLSAIVTALIHADLLILLSDIDGLYTDDPRQNENAEFIDCVEHIDERLNSMAKDSSSLVGTGGMATKISAAKIATASGADMIIANGEEVGIIQSIMAGDKKGTFFLAQKDENFKLLDYISTKQYSNKA</sequence>
<keyword evidence="3 8" id="KW-0641">Proline biosynthesis</keyword>
<organism evidence="10 11">
    <name type="scientific">Anaerocolumna chitinilytica</name>
    <dbReference type="NCBI Taxonomy" id="1727145"/>
    <lineage>
        <taxon>Bacteria</taxon>
        <taxon>Bacillati</taxon>
        <taxon>Bacillota</taxon>
        <taxon>Clostridia</taxon>
        <taxon>Lachnospirales</taxon>
        <taxon>Lachnospiraceae</taxon>
        <taxon>Anaerocolumna</taxon>
    </lineage>
</organism>
<keyword evidence="7 8" id="KW-0067">ATP-binding</keyword>
<dbReference type="GO" id="GO:0005829">
    <property type="term" value="C:cytosol"/>
    <property type="evidence" value="ECO:0007669"/>
    <property type="project" value="TreeGrafter"/>
</dbReference>
<dbReference type="EC" id="2.7.2.11" evidence="8"/>
<feature type="binding site" evidence="8">
    <location>
        <position position="156"/>
    </location>
    <ligand>
        <name>substrate</name>
    </ligand>
</feature>
<reference evidence="10 11" key="1">
    <citation type="submission" date="2020-08" db="EMBL/GenBank/DDBJ databases">
        <title>Draft genome sequencing of an Anaerocolumna strain isolated from anoxic soil subjected to BSD treatment.</title>
        <authorList>
            <person name="Uek A."/>
            <person name="Tonouchi A."/>
        </authorList>
    </citation>
    <scope>NUCLEOTIDE SEQUENCE [LARGE SCALE GENOMIC DNA]</scope>
    <source>
        <strain evidence="10 11">CTTW</strain>
    </source>
</reference>
<proteinExistence type="inferred from homology"/>
<feature type="binding site" evidence="8">
    <location>
        <begin position="176"/>
        <end position="177"/>
    </location>
    <ligand>
        <name>ATP</name>
        <dbReference type="ChEBI" id="CHEBI:30616"/>
    </ligand>
</feature>
<dbReference type="FunFam" id="3.40.1160.10:FF:000018">
    <property type="entry name" value="Glutamate 5-kinase"/>
    <property type="match status" value="1"/>
</dbReference>
<keyword evidence="2 8" id="KW-0028">Amino-acid biosynthesis</keyword>
<dbReference type="InterPro" id="IPR041739">
    <property type="entry name" value="G5K_ProB"/>
</dbReference>
<dbReference type="GO" id="GO:0055129">
    <property type="term" value="P:L-proline biosynthetic process"/>
    <property type="evidence" value="ECO:0007669"/>
    <property type="project" value="UniProtKB-UniRule"/>
</dbReference>
<comment type="similarity">
    <text evidence="8">Belongs to the glutamate 5-kinase family.</text>
</comment>
<keyword evidence="11" id="KW-1185">Reference proteome</keyword>
<keyword evidence="5 8" id="KW-0547">Nucleotide-binding</keyword>
<evidence type="ECO:0000256" key="1">
    <source>
        <dbReference type="ARBA" id="ARBA00022490"/>
    </source>
</evidence>
<evidence type="ECO:0000256" key="6">
    <source>
        <dbReference type="ARBA" id="ARBA00022777"/>
    </source>
</evidence>
<dbReference type="InterPro" id="IPR019797">
    <property type="entry name" value="Glutamate_5-kinase_CS"/>
</dbReference>
<dbReference type="CDD" id="cd04242">
    <property type="entry name" value="AAK_G5K_ProB"/>
    <property type="match status" value="1"/>
</dbReference>
<dbReference type="InterPro" id="IPR001048">
    <property type="entry name" value="Asp/Glu/Uridylate_kinase"/>
</dbReference>
<feature type="binding site" evidence="8">
    <location>
        <position position="16"/>
    </location>
    <ligand>
        <name>ATP</name>
        <dbReference type="ChEBI" id="CHEBI:30616"/>
    </ligand>
</feature>
<dbReference type="PANTHER" id="PTHR43654">
    <property type="entry name" value="GLUTAMATE 5-KINASE"/>
    <property type="match status" value="1"/>
</dbReference>
<gene>
    <name evidence="8 10" type="primary">proB</name>
    <name evidence="10" type="ORF">bsdcttw_32660</name>
</gene>
<comment type="subcellular location">
    <subcellularLocation>
        <location evidence="8">Cytoplasm</location>
    </subcellularLocation>
</comment>
<dbReference type="InterPro" id="IPR005715">
    <property type="entry name" value="Glu_5kinase/COase_Synthase"/>
</dbReference>
<dbReference type="PIRSF" id="PIRSF000729">
    <property type="entry name" value="GK"/>
    <property type="match status" value="1"/>
</dbReference>
<dbReference type="Proteomes" id="UP000515703">
    <property type="component" value="Chromosome"/>
</dbReference>
<dbReference type="GO" id="GO:0004349">
    <property type="term" value="F:glutamate 5-kinase activity"/>
    <property type="evidence" value="ECO:0007669"/>
    <property type="project" value="UniProtKB-UniRule"/>
</dbReference>
<dbReference type="Gene3D" id="3.40.1160.10">
    <property type="entry name" value="Acetylglutamate kinase-like"/>
    <property type="match status" value="1"/>
</dbReference>
<dbReference type="PANTHER" id="PTHR43654:SF1">
    <property type="entry name" value="ISOPENTENYL PHOSPHATE KINASE"/>
    <property type="match status" value="1"/>
</dbReference>
<evidence type="ECO:0000313" key="10">
    <source>
        <dbReference type="EMBL" id="BCK00226.1"/>
    </source>
</evidence>